<evidence type="ECO:0000313" key="2">
    <source>
        <dbReference type="EMBL" id="GAA1926639.1"/>
    </source>
</evidence>
<reference evidence="2 3" key="1">
    <citation type="journal article" date="2019" name="Int. J. Syst. Evol. Microbiol.">
        <title>The Global Catalogue of Microorganisms (GCM) 10K type strain sequencing project: providing services to taxonomists for standard genome sequencing and annotation.</title>
        <authorList>
            <consortium name="The Broad Institute Genomics Platform"/>
            <consortium name="The Broad Institute Genome Sequencing Center for Infectious Disease"/>
            <person name="Wu L."/>
            <person name="Ma J."/>
        </authorList>
    </citation>
    <scope>NUCLEOTIDE SEQUENCE [LARGE SCALE GENOMIC DNA]</scope>
    <source>
        <strain evidence="2 3">JCM 14900</strain>
    </source>
</reference>
<dbReference type="EMBL" id="BAAAOF010000003">
    <property type="protein sequence ID" value="GAA1926639.1"/>
    <property type="molecule type" value="Genomic_DNA"/>
</dbReference>
<keyword evidence="1" id="KW-0472">Membrane</keyword>
<gene>
    <name evidence="2" type="ORF">GCM10009775_18540</name>
</gene>
<evidence type="ECO:0008006" key="4">
    <source>
        <dbReference type="Google" id="ProtNLM"/>
    </source>
</evidence>
<keyword evidence="3" id="KW-1185">Reference proteome</keyword>
<accession>A0ABN2PP63</accession>
<feature type="transmembrane region" description="Helical" evidence="1">
    <location>
        <begin position="333"/>
        <end position="352"/>
    </location>
</feature>
<keyword evidence="1" id="KW-0812">Transmembrane</keyword>
<evidence type="ECO:0000256" key="1">
    <source>
        <dbReference type="SAM" id="Phobius"/>
    </source>
</evidence>
<evidence type="ECO:0000313" key="3">
    <source>
        <dbReference type="Proteomes" id="UP001501343"/>
    </source>
</evidence>
<feature type="transmembrane region" description="Helical" evidence="1">
    <location>
        <begin position="285"/>
        <end position="302"/>
    </location>
</feature>
<feature type="transmembrane region" description="Helical" evidence="1">
    <location>
        <begin position="106"/>
        <end position="122"/>
    </location>
</feature>
<organism evidence="2 3">
    <name type="scientific">Microbacterium aoyamense</name>
    <dbReference type="NCBI Taxonomy" id="344166"/>
    <lineage>
        <taxon>Bacteria</taxon>
        <taxon>Bacillati</taxon>
        <taxon>Actinomycetota</taxon>
        <taxon>Actinomycetes</taxon>
        <taxon>Micrococcales</taxon>
        <taxon>Microbacteriaceae</taxon>
        <taxon>Microbacterium</taxon>
    </lineage>
</organism>
<feature type="transmembrane region" description="Helical" evidence="1">
    <location>
        <begin position="134"/>
        <end position="151"/>
    </location>
</feature>
<feature type="transmembrane region" description="Helical" evidence="1">
    <location>
        <begin position="158"/>
        <end position="173"/>
    </location>
</feature>
<feature type="transmembrane region" description="Helical" evidence="1">
    <location>
        <begin position="80"/>
        <end position="99"/>
    </location>
</feature>
<feature type="transmembrane region" description="Helical" evidence="1">
    <location>
        <begin position="202"/>
        <end position="228"/>
    </location>
</feature>
<feature type="transmembrane region" description="Helical" evidence="1">
    <location>
        <begin position="253"/>
        <end position="273"/>
    </location>
</feature>
<name>A0ABN2PP63_9MICO</name>
<comment type="caution">
    <text evidence="2">The sequence shown here is derived from an EMBL/GenBank/DDBJ whole genome shotgun (WGS) entry which is preliminary data.</text>
</comment>
<dbReference type="Proteomes" id="UP001501343">
    <property type="component" value="Unassembled WGS sequence"/>
</dbReference>
<feature type="transmembrane region" description="Helical" evidence="1">
    <location>
        <begin position="179"/>
        <end position="195"/>
    </location>
</feature>
<keyword evidence="1" id="KW-1133">Transmembrane helix</keyword>
<dbReference type="RefSeq" id="WP_248150693.1">
    <property type="nucleotide sequence ID" value="NZ_BAAAOF010000003.1"/>
</dbReference>
<protein>
    <recommendedName>
        <fullName evidence="4">Glycosyltransferase RgtA/B/C/D-like domain-containing protein</fullName>
    </recommendedName>
</protein>
<sequence>MTRPIARNAALLGVSALFVTLLSGTTSPLRPWFGGDSAMFRLIGTAMAQGQTLYVDIWDHKGPGLFVIQWLAQVLVPGRIGIFILQILFLYATLALLYAMTRRMTGAVGAWTVIAASIAFLAPAYEHGNLSEEYSLPFIALAMFVLTREWMTQREARLWWFAAAGAAFGYVVFIRINNALPIFGMFLAFFVWTLVRRRRLWAPLLASLAGFVVVCGAFLLGFAIVGALDEMIDGTFLFSAAYRGNEVITLDRIFVNGFVYLAIIGIFAPLVGGFVDAQFRKRGRFLLLGWILAASTAGALLLSTTGYFHYLQVAVPGVALGVALALQPVTGRLRLHVLAAALIVAVALVWTMSGREAAAQVRANEPAYTADVEDILAGVPESEHQGVYGWNLDARFFLNAGTLPVQRYFTMQEWWGSNDPRVLDESLGFVEEERPEWIVATSVGDERMQAILARDYAEVARNDRFVLYESTGR</sequence>
<proteinExistence type="predicted"/>